<keyword evidence="6" id="KW-0229">DNA integration</keyword>
<dbReference type="InterPro" id="IPR012337">
    <property type="entry name" value="RNaseH-like_sf"/>
</dbReference>
<dbReference type="InterPro" id="IPR039537">
    <property type="entry name" value="Retrotran_Ty1/copia-like"/>
</dbReference>
<evidence type="ECO:0000313" key="10">
    <source>
        <dbReference type="Proteomes" id="UP000049455"/>
    </source>
</evidence>
<dbReference type="GO" id="GO:0046872">
    <property type="term" value="F:metal ion binding"/>
    <property type="evidence" value="ECO:0007669"/>
    <property type="project" value="UniProtKB-KW"/>
</dbReference>
<keyword evidence="7" id="KW-0233">DNA recombination</keyword>
<keyword evidence="10" id="KW-1185">Reference proteome</keyword>
<dbReference type="PANTHER" id="PTHR42648">
    <property type="entry name" value="TRANSPOSASE, PUTATIVE-RELATED"/>
    <property type="match status" value="1"/>
</dbReference>
<protein>
    <submittedName>
        <fullName evidence="9">Integrase core domain protein</fullName>
    </submittedName>
</protein>
<reference evidence="9 10" key="1">
    <citation type="submission" date="2015-09" db="EMBL/GenBank/DDBJ databases">
        <authorList>
            <person name="Jackson K.R."/>
            <person name="Lunt B.L."/>
            <person name="Fisher J.N.B."/>
            <person name="Gardner A.V."/>
            <person name="Bailey M.E."/>
            <person name="Deus L.M."/>
            <person name="Earl A.S."/>
            <person name="Gibby P.D."/>
            <person name="Hartmann K.A."/>
            <person name="Liu J.E."/>
            <person name="Manci A.M."/>
            <person name="Nielsen D.A."/>
            <person name="Solomon M.B."/>
            <person name="Breakwell D.P."/>
            <person name="Burnett S.H."/>
            <person name="Grose J.H."/>
        </authorList>
    </citation>
    <scope>NUCLEOTIDE SEQUENCE [LARGE SCALE GENOMIC DNA]</scope>
    <source>
        <strain evidence="9 10">CECT 7799</strain>
    </source>
</reference>
<proteinExistence type="predicted"/>
<dbReference type="Gene3D" id="3.30.420.10">
    <property type="entry name" value="Ribonuclease H-like superfamily/Ribonuclease H"/>
    <property type="match status" value="1"/>
</dbReference>
<dbReference type="Proteomes" id="UP000049455">
    <property type="component" value="Unassembled WGS sequence"/>
</dbReference>
<evidence type="ECO:0000256" key="7">
    <source>
        <dbReference type="ARBA" id="ARBA00023172"/>
    </source>
</evidence>
<evidence type="ECO:0000259" key="8">
    <source>
        <dbReference type="PROSITE" id="PS50994"/>
    </source>
</evidence>
<accession>A0A0M7B9X9</accession>
<dbReference type="PROSITE" id="PS50994">
    <property type="entry name" value="INTEGRASE"/>
    <property type="match status" value="1"/>
</dbReference>
<dbReference type="InterPro" id="IPR001584">
    <property type="entry name" value="Integrase_cat-core"/>
</dbReference>
<dbReference type="EMBL" id="CYPR01000116">
    <property type="protein sequence ID" value="CUH39181.1"/>
    <property type="molecule type" value="Genomic_DNA"/>
</dbReference>
<keyword evidence="2" id="KW-0479">Metal-binding</keyword>
<evidence type="ECO:0000256" key="2">
    <source>
        <dbReference type="ARBA" id="ARBA00022723"/>
    </source>
</evidence>
<evidence type="ECO:0000256" key="3">
    <source>
        <dbReference type="ARBA" id="ARBA00022759"/>
    </source>
</evidence>
<keyword evidence="5" id="KW-0460">Magnesium</keyword>
<evidence type="ECO:0000256" key="4">
    <source>
        <dbReference type="ARBA" id="ARBA00022801"/>
    </source>
</evidence>
<keyword evidence="4" id="KW-0378">Hydrolase</keyword>
<dbReference type="Pfam" id="PF00665">
    <property type="entry name" value="rve"/>
    <property type="match status" value="1"/>
</dbReference>
<dbReference type="SUPFAM" id="SSF53098">
    <property type="entry name" value="Ribonuclease H-like"/>
    <property type="match status" value="1"/>
</dbReference>
<dbReference type="GO" id="GO:0006310">
    <property type="term" value="P:DNA recombination"/>
    <property type="evidence" value="ECO:0007669"/>
    <property type="project" value="UniProtKB-KW"/>
</dbReference>
<keyword evidence="1" id="KW-0540">Nuclease</keyword>
<organism evidence="9 10">
    <name type="scientific">Jannaschia seosinensis</name>
    <dbReference type="NCBI Taxonomy" id="313367"/>
    <lineage>
        <taxon>Bacteria</taxon>
        <taxon>Pseudomonadati</taxon>
        <taxon>Pseudomonadota</taxon>
        <taxon>Alphaproteobacteria</taxon>
        <taxon>Rhodobacterales</taxon>
        <taxon>Roseobacteraceae</taxon>
        <taxon>Jannaschia</taxon>
    </lineage>
</organism>
<dbReference type="GO" id="GO:0003676">
    <property type="term" value="F:nucleic acid binding"/>
    <property type="evidence" value="ECO:0007669"/>
    <property type="project" value="InterPro"/>
</dbReference>
<dbReference type="NCBIfam" id="NF033577">
    <property type="entry name" value="transpos_IS481"/>
    <property type="match status" value="1"/>
</dbReference>
<gene>
    <name evidence="9" type="ORF">JSE7799_01904</name>
</gene>
<feature type="domain" description="Integrase catalytic" evidence="8">
    <location>
        <begin position="116"/>
        <end position="290"/>
    </location>
</feature>
<dbReference type="AlphaFoldDB" id="A0A0M7B9X9"/>
<sequence length="352" mass="39907">MRAAIQASTEPAPVLAERFGIMEQTVYKWRKRDSVADRSHTPHRLQTTLTPPQEAVAVALRKALLVSLDDLLAVVREFLNPNASRSGLDRCLRRHGVGNLRDLKTKAAKPKHSAFKAYEPGYLHIDVKYLPQMADETRRRYLFVAIDRATRWVFIRVFPAKTAANARRFLRDLERACPIRIRTILTDNGKEFTDRLFGLRKRAATGEHEFDTLCAALDIDHRLTPPKSPQTNGMVERFNGRIEEVLQSHHFRSGEDLETTLHRYVWLYNQQLPQSALASKAPLQAMKDWHKIKPELFKKQPYYLPGCDTTSVFLSAICRAPPSGSRPRASCARAAAPTRGCGLPSVGRRDCS</sequence>
<evidence type="ECO:0000256" key="5">
    <source>
        <dbReference type="ARBA" id="ARBA00022842"/>
    </source>
</evidence>
<dbReference type="InterPro" id="IPR047656">
    <property type="entry name" value="IS481-like_transpos"/>
</dbReference>
<name>A0A0M7B9X9_9RHOB</name>
<evidence type="ECO:0000313" key="9">
    <source>
        <dbReference type="EMBL" id="CUH39181.1"/>
    </source>
</evidence>
<evidence type="ECO:0000256" key="1">
    <source>
        <dbReference type="ARBA" id="ARBA00022722"/>
    </source>
</evidence>
<evidence type="ECO:0000256" key="6">
    <source>
        <dbReference type="ARBA" id="ARBA00022908"/>
    </source>
</evidence>
<dbReference type="PANTHER" id="PTHR42648:SF11">
    <property type="entry name" value="TRANSPOSON TY4-P GAG-POL POLYPROTEIN"/>
    <property type="match status" value="1"/>
</dbReference>
<keyword evidence="3" id="KW-0255">Endonuclease</keyword>
<dbReference type="GO" id="GO:0004519">
    <property type="term" value="F:endonuclease activity"/>
    <property type="evidence" value="ECO:0007669"/>
    <property type="project" value="UniProtKB-KW"/>
</dbReference>
<dbReference type="GO" id="GO:0015074">
    <property type="term" value="P:DNA integration"/>
    <property type="evidence" value="ECO:0007669"/>
    <property type="project" value="UniProtKB-KW"/>
</dbReference>
<dbReference type="GO" id="GO:0016787">
    <property type="term" value="F:hydrolase activity"/>
    <property type="evidence" value="ECO:0007669"/>
    <property type="project" value="UniProtKB-KW"/>
</dbReference>
<dbReference type="InterPro" id="IPR036397">
    <property type="entry name" value="RNaseH_sf"/>
</dbReference>